<evidence type="ECO:0000313" key="5">
    <source>
        <dbReference type="Proteomes" id="UP001295684"/>
    </source>
</evidence>
<feature type="region of interest" description="Disordered" evidence="2">
    <location>
        <begin position="1"/>
        <end position="49"/>
    </location>
</feature>
<feature type="compositionally biased region" description="Basic and acidic residues" evidence="2">
    <location>
        <begin position="1"/>
        <end position="11"/>
    </location>
</feature>
<sequence length="742" mass="88651">MLVERKQERGMGEMTGVVGEGERMGEVRENRKISKAKNKKKRKKKGQNQEFYRLNTKMKAENAYICNLNPKMSHPKYINCLNSLRNPDIFGIFKKRKYACDLKITPSGNKNTPETLNILKGNWYKSKIITRAEFRNEEFRKTKREKRMERKLREMNEQEQRRREQAEQEKIMAEIEHYHTRQSKQKEDNKEKSLEEKLVSIIPVSELRDKKLKDKLKKQNKENKENIEKKKRDIKAGEKEQEEKEEEGKEAIEYKSEDEIPDQTMIKKRRNLRVFEKEFHEGKGPKCRICHQHGHTFKACPNQGEQDPICIKCGMAHPIDDEAKCVANICFKCGTQGHQLKNCDRAKMIECSICRIPGHVERNCLQDFQKVKHLYDPKSHVYADLRCMSCGEKGHLNCKRFPIISTIRNPFLVFIDSYQSFDICKEAFLTTKPDKSHAIEDYCKMDYQTIKDIFWEEINNEYLEYLWKRSIMNAQNQIYHRKDEYINPFEQDDKDSLEMTFSWNQVTKPPENFNEVVNKEINEIKEMDLFTPTLLQTNKVLIPKGGGRFYNVCGNCLRNTHFTFACHKERNLIWKKSEQRERLRLNFKDKRFDEKHLKCPFSTKTDKETEEAKNQEFSNIYEKIDALGQEYQDEIAWYENNHQELVRVDSAEIGLNEDLELPIVFNIHKIFRDREEIKQKREEEREGGIGQRRRGRFRRRGSRFGFSTGTRGGHRGRPRFNYEGRRGGMYRRERRDRRDRRY</sequence>
<keyword evidence="5" id="KW-1185">Reference proteome</keyword>
<evidence type="ECO:0000259" key="3">
    <source>
        <dbReference type="PROSITE" id="PS50158"/>
    </source>
</evidence>
<evidence type="ECO:0000256" key="2">
    <source>
        <dbReference type="SAM" id="MobiDB-lite"/>
    </source>
</evidence>
<dbReference type="AlphaFoldDB" id="A0AAD1X2Y8"/>
<dbReference type="GO" id="GO:0008270">
    <property type="term" value="F:zinc ion binding"/>
    <property type="evidence" value="ECO:0007669"/>
    <property type="project" value="UniProtKB-KW"/>
</dbReference>
<keyword evidence="1" id="KW-0479">Metal-binding</keyword>
<feature type="compositionally biased region" description="Basic and acidic residues" evidence="2">
    <location>
        <begin position="20"/>
        <end position="32"/>
    </location>
</feature>
<keyword evidence="1" id="KW-0863">Zinc-finger</keyword>
<dbReference type="InterPro" id="IPR001878">
    <property type="entry name" value="Znf_CCHC"/>
</dbReference>
<proteinExistence type="predicted"/>
<feature type="compositionally biased region" description="Basic and acidic residues" evidence="2">
    <location>
        <begin position="720"/>
        <end position="733"/>
    </location>
</feature>
<dbReference type="GO" id="GO:0003676">
    <property type="term" value="F:nucleic acid binding"/>
    <property type="evidence" value="ECO:0007669"/>
    <property type="project" value="InterPro"/>
</dbReference>
<dbReference type="InterPro" id="IPR036875">
    <property type="entry name" value="Znf_CCHC_sf"/>
</dbReference>
<feature type="domain" description="CCHC-type" evidence="3">
    <location>
        <begin position="330"/>
        <end position="343"/>
    </location>
</feature>
<dbReference type="SMART" id="SM00343">
    <property type="entry name" value="ZnF_C2HC"/>
    <property type="match status" value="5"/>
</dbReference>
<protein>
    <recommendedName>
        <fullName evidence="3">CCHC-type domain-containing protein</fullName>
    </recommendedName>
</protein>
<accession>A0AAD1X2Y8</accession>
<dbReference type="Proteomes" id="UP001295684">
    <property type="component" value="Unassembled WGS sequence"/>
</dbReference>
<feature type="region of interest" description="Disordered" evidence="2">
    <location>
        <begin position="679"/>
        <end position="742"/>
    </location>
</feature>
<dbReference type="SUPFAM" id="SSF57756">
    <property type="entry name" value="Retrovirus zinc finger-like domains"/>
    <property type="match status" value="1"/>
</dbReference>
<organism evidence="4 5">
    <name type="scientific">Euplotes crassus</name>
    <dbReference type="NCBI Taxonomy" id="5936"/>
    <lineage>
        <taxon>Eukaryota</taxon>
        <taxon>Sar</taxon>
        <taxon>Alveolata</taxon>
        <taxon>Ciliophora</taxon>
        <taxon>Intramacronucleata</taxon>
        <taxon>Spirotrichea</taxon>
        <taxon>Hypotrichia</taxon>
        <taxon>Euplotida</taxon>
        <taxon>Euplotidae</taxon>
        <taxon>Moneuplotes</taxon>
    </lineage>
</organism>
<dbReference type="PROSITE" id="PS50158">
    <property type="entry name" value="ZF_CCHC"/>
    <property type="match status" value="1"/>
</dbReference>
<keyword evidence="1" id="KW-0862">Zinc</keyword>
<feature type="region of interest" description="Disordered" evidence="2">
    <location>
        <begin position="143"/>
        <end position="168"/>
    </location>
</feature>
<name>A0AAD1X2Y8_EUPCR</name>
<comment type="caution">
    <text evidence="4">The sequence shown here is derived from an EMBL/GenBank/DDBJ whole genome shotgun (WGS) entry which is preliminary data.</text>
</comment>
<feature type="region of interest" description="Disordered" evidence="2">
    <location>
        <begin position="213"/>
        <end position="256"/>
    </location>
</feature>
<reference evidence="4" key="1">
    <citation type="submission" date="2023-07" db="EMBL/GenBank/DDBJ databases">
        <authorList>
            <consortium name="AG Swart"/>
            <person name="Singh M."/>
            <person name="Singh A."/>
            <person name="Seah K."/>
            <person name="Emmerich C."/>
        </authorList>
    </citation>
    <scope>NUCLEOTIDE SEQUENCE</scope>
    <source>
        <strain evidence="4">DP1</strain>
    </source>
</reference>
<dbReference type="Gene3D" id="4.10.60.10">
    <property type="entry name" value="Zinc finger, CCHC-type"/>
    <property type="match status" value="1"/>
</dbReference>
<feature type="compositionally biased region" description="Basic residues" evidence="2">
    <location>
        <begin position="33"/>
        <end position="46"/>
    </location>
</feature>
<dbReference type="EMBL" id="CAMPGE010000206">
    <property type="protein sequence ID" value="CAI2358934.1"/>
    <property type="molecule type" value="Genomic_DNA"/>
</dbReference>
<feature type="compositionally biased region" description="Basic residues" evidence="2">
    <location>
        <begin position="691"/>
        <end position="702"/>
    </location>
</feature>
<evidence type="ECO:0000313" key="4">
    <source>
        <dbReference type="EMBL" id="CAI2358934.1"/>
    </source>
</evidence>
<evidence type="ECO:0000256" key="1">
    <source>
        <dbReference type="PROSITE-ProRule" id="PRU00047"/>
    </source>
</evidence>
<gene>
    <name evidence="4" type="ORF">ECRASSUSDP1_LOCUS218</name>
</gene>